<dbReference type="InterPro" id="IPR000719">
    <property type="entry name" value="Prot_kinase_dom"/>
</dbReference>
<dbReference type="Gene3D" id="2.30.29.30">
    <property type="entry name" value="Pleckstrin-homology domain (PH domain)/Phosphotyrosine-binding domain (PTB)"/>
    <property type="match status" value="1"/>
</dbReference>
<evidence type="ECO:0000259" key="4">
    <source>
        <dbReference type="PROSITE" id="PS50010"/>
    </source>
</evidence>
<dbReference type="PRINTS" id="PR00109">
    <property type="entry name" value="TYRKINASE"/>
</dbReference>
<keyword evidence="2" id="KW-0344">Guanine-nucleotide releasing factor</keyword>
<dbReference type="PROSITE" id="PS50219">
    <property type="entry name" value="CNH"/>
    <property type="match status" value="1"/>
</dbReference>
<evidence type="ECO:0000256" key="2">
    <source>
        <dbReference type="ARBA" id="ARBA00022658"/>
    </source>
</evidence>
<gene>
    <name evidence="7" type="primary">TUS1_6</name>
    <name evidence="7" type="ORF">VKT23_018602</name>
</gene>
<dbReference type="PROSITE" id="PS00108">
    <property type="entry name" value="PROTEIN_KINASE_ST"/>
    <property type="match status" value="1"/>
</dbReference>
<dbReference type="PROSITE" id="PS50011">
    <property type="entry name" value="PROTEIN_KINASE_DOM"/>
    <property type="match status" value="1"/>
</dbReference>
<evidence type="ECO:0000259" key="5">
    <source>
        <dbReference type="PROSITE" id="PS50011"/>
    </source>
</evidence>
<dbReference type="Gene3D" id="1.10.510.10">
    <property type="entry name" value="Transferase(Phosphotransferase) domain 1"/>
    <property type="match status" value="1"/>
</dbReference>
<dbReference type="PANTHER" id="PTHR46572">
    <property type="entry name" value="RHO1 GDP-GTP EXCHANGE PROTEIN 1-RELATED"/>
    <property type="match status" value="1"/>
</dbReference>
<dbReference type="InterPro" id="IPR011993">
    <property type="entry name" value="PH-like_dom_sf"/>
</dbReference>
<dbReference type="InterPro" id="IPR035899">
    <property type="entry name" value="DBL_dom_sf"/>
</dbReference>
<dbReference type="SUPFAM" id="SSF56112">
    <property type="entry name" value="Protein kinase-like (PK-like)"/>
    <property type="match status" value="1"/>
</dbReference>
<feature type="domain" description="PH" evidence="3">
    <location>
        <begin position="910"/>
        <end position="1037"/>
    </location>
</feature>
<dbReference type="Proteomes" id="UP001498398">
    <property type="component" value="Unassembled WGS sequence"/>
</dbReference>
<accession>A0ABR1ISM9</accession>
<dbReference type="PROSITE" id="PS50010">
    <property type="entry name" value="DH_2"/>
    <property type="match status" value="2"/>
</dbReference>
<dbReference type="InterPro" id="IPR001180">
    <property type="entry name" value="CNH_dom"/>
</dbReference>
<dbReference type="InterPro" id="IPR041675">
    <property type="entry name" value="PH_5"/>
</dbReference>
<dbReference type="InterPro" id="IPR001849">
    <property type="entry name" value="PH_domain"/>
</dbReference>
<evidence type="ECO:0000259" key="3">
    <source>
        <dbReference type="PROSITE" id="PS50003"/>
    </source>
</evidence>
<dbReference type="InterPro" id="IPR008271">
    <property type="entry name" value="Ser/Thr_kinase_AS"/>
</dbReference>
<feature type="domain" description="DH" evidence="4">
    <location>
        <begin position="697"/>
        <end position="876"/>
    </location>
</feature>
<dbReference type="InterPro" id="IPR011009">
    <property type="entry name" value="Kinase-like_dom_sf"/>
</dbReference>
<evidence type="ECO:0000313" key="8">
    <source>
        <dbReference type="Proteomes" id="UP001498398"/>
    </source>
</evidence>
<dbReference type="Pfam" id="PF15405">
    <property type="entry name" value="PH_5"/>
    <property type="match status" value="1"/>
</dbReference>
<name>A0ABR1ISM9_9AGAR</name>
<dbReference type="InterPro" id="IPR001245">
    <property type="entry name" value="Ser-Thr/Tyr_kinase_cat_dom"/>
</dbReference>
<keyword evidence="8" id="KW-1185">Reference proteome</keyword>
<dbReference type="Pfam" id="PF07714">
    <property type="entry name" value="PK_Tyr_Ser-Thr"/>
    <property type="match status" value="1"/>
</dbReference>
<dbReference type="InterPro" id="IPR000219">
    <property type="entry name" value="DH_dom"/>
</dbReference>
<dbReference type="Pfam" id="PF00621">
    <property type="entry name" value="RhoGEF"/>
    <property type="match status" value="2"/>
</dbReference>
<dbReference type="SMART" id="SM00325">
    <property type="entry name" value="RhoGEF"/>
    <property type="match status" value="2"/>
</dbReference>
<dbReference type="Gene3D" id="1.20.900.10">
    <property type="entry name" value="Dbl homology (DH) domain"/>
    <property type="match status" value="2"/>
</dbReference>
<comment type="caution">
    <text evidence="7">The sequence shown here is derived from an EMBL/GenBank/DDBJ whole genome shotgun (WGS) entry which is preliminary data.</text>
</comment>
<feature type="domain" description="CNH" evidence="6">
    <location>
        <begin position="1060"/>
        <end position="1360"/>
    </location>
</feature>
<evidence type="ECO:0000256" key="1">
    <source>
        <dbReference type="ARBA" id="ARBA00022553"/>
    </source>
</evidence>
<reference evidence="7 8" key="1">
    <citation type="submission" date="2024-01" db="EMBL/GenBank/DDBJ databases">
        <title>A draft genome for the cacao thread blight pathogen Marasmiellus scandens.</title>
        <authorList>
            <person name="Baruah I.K."/>
            <person name="Leung J."/>
            <person name="Bukari Y."/>
            <person name="Amoako-Attah I."/>
            <person name="Meinhardt L.W."/>
            <person name="Bailey B.A."/>
            <person name="Cohen S.P."/>
        </authorList>
    </citation>
    <scope>NUCLEOTIDE SEQUENCE [LARGE SCALE GENOMIC DNA]</scope>
    <source>
        <strain evidence="7 8">GH-19</strain>
    </source>
</reference>
<keyword evidence="1" id="KW-0597">Phosphoprotein</keyword>
<sequence>MRNEDVLLSRIELILKNRGEYEKLLEQRGDLAQSLLDLFQALHDSPNVLPTLRSKILLATIRLSKKSGLYPNCLVLNNVTKVGDHPVAAGGFGEVWQGVVGDRTICLKVVKIYGDSDIRQLLKEFFQEAIVWRQLNHPNVLPFLGLYFLDDSRQRVCLLSPWMDNGNLRQFLKGRSKELIDHTRLVYDISCGLCYLHAEKIVHGDLKGDNILITHAGRAAIADFGLARKVAESDIFQLASLSTSNLGKGSTRWMAPECLFPPVSRPSFTSDIYAFGGVCYETFTGRIPFYEIPQEITVVLQLQAGKRPSRPPDTSHLNELMWALMQECWSHEPCARPLASVLPGKISNVSARDMQLANHWDELLSSRLRESIQCPELGPRLEAFLLVPESTLLLDNQHIANAQLSPSSLSTDSPLVSDSASTSSRCSYAAECPRKDVSLTESPQGTARSSRCILTEAILENLSPQLEDVEQQTTIHDLISELEQYIAELNTLEFVFISPLRSMNPPVLDSVELDNLIHNVLGDILNIRECDRQFLEALYVAQAEYPTIQNAGDMFLNATAKVVSAYQNYAENYPLAEDTLKQKSAENVRFKLFVEECSREIQHSSDPPRWVLFHYLERSLDHLQKQQFLFETFSNEMILGKSVTGSLDEAIDALSDLQRKIRLRVFQSSAGNHLQKWEWHGLVDEGTRSRLDEWEIKRQSTIFGLIKGEMSYVQDLENMEMMYINPLREADSTVIPQNQLDSFVGDVFHNLPELQCHHRCLVKKLHEIQMKEYPLINSIAAIIFDAILNFWDVYMNYISNFSTAVRRISDESIVGRSNTHGLNINDSINRPIQHIQQYGSLLRGIFNTTLPGHEDRDEILRMLQDIKTLEDDIQPGIISAKRMQELWSYSNIVFKPDEWVNMHLLDRKRFLVHSGRLFKSRQSDASESNGYSELFVLLFDNYLVMTKAEGKANCIQYHGKQRPMLLELLTLVNFTSPPERHNIYNLRNDAETSEPGYCTVYPCALHYSGRGSGEYTLYAESAEVRLEWKMKLEEAIKLRKVSQEKNKVFEIDTLSTCLVDSFVARAWTWSQGNTLTGKATCTVSFICTAMHVRRVPVITKVTQCAVLEDFGLLLVLGNKTLHAYPIEPLVSSEGKSTTLTSERLSESDEVHFFSVGKLHGRTFVAYMKKGTTNTCRVIEPMVGLQKGRTITKTIGSRFNILRTKSNSSSFKKFRDINITSEPYDVMFLMDKAVIMCARGFEIVDLMNSEILPQREHPYYAPLANRWELVRPLGMFKLTDEEFLLCYSEFGLYVDKHGEPSRPVFAVEQWEGTARRAAFHNPYVFLFDSSFVEIRHLHTGHLVQIIPGNDISCLWDGRGVHLSANSDGEALRVHGTMTEIDWASGMSFQRLFELVPTAPLDSS</sequence>
<dbReference type="SMART" id="SM00220">
    <property type="entry name" value="S_TKc"/>
    <property type="match status" value="1"/>
</dbReference>
<dbReference type="Pfam" id="PF00780">
    <property type="entry name" value="CNH"/>
    <property type="match status" value="1"/>
</dbReference>
<feature type="domain" description="Protein kinase" evidence="5">
    <location>
        <begin position="81"/>
        <end position="364"/>
    </location>
</feature>
<dbReference type="InterPro" id="IPR052233">
    <property type="entry name" value="Rho-type_GEFs"/>
</dbReference>
<dbReference type="EMBL" id="JBANRG010000086">
    <property type="protein sequence ID" value="KAK7437357.1"/>
    <property type="molecule type" value="Genomic_DNA"/>
</dbReference>
<dbReference type="SMART" id="SM00036">
    <property type="entry name" value="CNH"/>
    <property type="match status" value="1"/>
</dbReference>
<feature type="domain" description="DH" evidence="4">
    <location>
        <begin position="470"/>
        <end position="664"/>
    </location>
</feature>
<dbReference type="SMART" id="SM00233">
    <property type="entry name" value="PH"/>
    <property type="match status" value="1"/>
</dbReference>
<dbReference type="PROSITE" id="PS50003">
    <property type="entry name" value="PH_DOMAIN"/>
    <property type="match status" value="1"/>
</dbReference>
<evidence type="ECO:0000259" key="6">
    <source>
        <dbReference type="PROSITE" id="PS50219"/>
    </source>
</evidence>
<dbReference type="SUPFAM" id="SSF48065">
    <property type="entry name" value="DBL homology domain (DH-domain)"/>
    <property type="match status" value="2"/>
</dbReference>
<proteinExistence type="predicted"/>
<evidence type="ECO:0000313" key="7">
    <source>
        <dbReference type="EMBL" id="KAK7437357.1"/>
    </source>
</evidence>
<protein>
    <submittedName>
        <fullName evidence="7">Rho guanine nucleotide exchange factor</fullName>
    </submittedName>
</protein>
<dbReference type="SUPFAM" id="SSF50729">
    <property type="entry name" value="PH domain-like"/>
    <property type="match status" value="1"/>
</dbReference>
<dbReference type="PANTHER" id="PTHR46572:SF1">
    <property type="entry name" value="RHO1 GUANINE NUCLEOTIDE EXCHANGE FACTOR TUS1"/>
    <property type="match status" value="1"/>
</dbReference>
<organism evidence="7 8">
    <name type="scientific">Marasmiellus scandens</name>
    <dbReference type="NCBI Taxonomy" id="2682957"/>
    <lineage>
        <taxon>Eukaryota</taxon>
        <taxon>Fungi</taxon>
        <taxon>Dikarya</taxon>
        <taxon>Basidiomycota</taxon>
        <taxon>Agaricomycotina</taxon>
        <taxon>Agaricomycetes</taxon>
        <taxon>Agaricomycetidae</taxon>
        <taxon>Agaricales</taxon>
        <taxon>Marasmiineae</taxon>
        <taxon>Omphalotaceae</taxon>
        <taxon>Marasmiellus</taxon>
    </lineage>
</organism>